<evidence type="ECO:0008006" key="6">
    <source>
        <dbReference type="Google" id="ProtNLM"/>
    </source>
</evidence>
<dbReference type="EMBL" id="HBKQ01008273">
    <property type="protein sequence ID" value="CAE2213747.1"/>
    <property type="molecule type" value="Transcribed_RNA"/>
</dbReference>
<feature type="compositionally biased region" description="Basic and acidic residues" evidence="4">
    <location>
        <begin position="629"/>
        <end position="642"/>
    </location>
</feature>
<evidence type="ECO:0000256" key="3">
    <source>
        <dbReference type="PROSITE-ProRule" id="PRU00339"/>
    </source>
</evidence>
<keyword evidence="1" id="KW-0677">Repeat</keyword>
<evidence type="ECO:0000256" key="2">
    <source>
        <dbReference type="ARBA" id="ARBA00022803"/>
    </source>
</evidence>
<sequence length="827" mass="88859">MESSASASTSAASNSKSSGRGSSGGAVAASAAMDDDGLPAIELATLLATRLSTLRSLHRIQSSSLGPSHPASASTLLSIGSLLMEMNEYDSALGEMECAIDILKQSLGNSHPELGRGYMTLGGAYERRCARGDDVRALEAYGGAAGAFEETMRPIEDREGEGFDDLLEDIEGEAGTRAGKPNPELGEALNASGLVHLRLENHDDAMEMFVAASEAYGMDSSDSDESLPSDPALADVWSNIAKLRHAAGENDEALDAYDFALEVLETARGEAGRGAGGGYGNDRGAMAVRDAYHFAMGIMGEDDACIEEEGKQGKKEAKAKRKGKKTSSGPPKAGDRIKLSGNASVVSELTMDNALKSTFAAAAAANSTGAAILITSREKSLREIDLRTAGVLSGMGTVQLELRSIDAANASLDDALRLLRSHPDGASAAGASSNNGGAAIIIMAEVLEGKGDLDDMNRDWTSASDHYGDALDLVRRRSATKKGEKGDEARLLHKLGSAQMGRRRWNDAILSLRESARLYRKNGTKEGDPTLLDIHAELREALTEEKALHPPSTPSHRSSRRDVVRGGTNDDDRGEGGGAAARRERSHGHLSHSEEGLGERRGGVGGRRNHRHSRRDGEGRRRSSASPPRRVDERRHEGEGRRRSSASPPQRRGDDRHDRRRHRHHDRDHHRHRDHDHGGGRRRRSRDEAYALDQEAESLRRDGKYDEAFEVCKRALQIRMAREGNVLPRGGEGGDKRHSRSSAAGGGGGGGGKTDKIDIARTLRNMAYLYGKRGEVESARVLYDKALGIYRRNGLGDDHPYVEAIFRDSEKLERSARGHGGGGRPLA</sequence>
<feature type="region of interest" description="Disordered" evidence="4">
    <location>
        <begin position="309"/>
        <end position="338"/>
    </location>
</feature>
<proteinExistence type="predicted"/>
<feature type="region of interest" description="Disordered" evidence="4">
    <location>
        <begin position="1"/>
        <end position="29"/>
    </location>
</feature>
<feature type="compositionally biased region" description="Basic and acidic residues" evidence="4">
    <location>
        <begin position="591"/>
        <end position="602"/>
    </location>
</feature>
<dbReference type="InterPro" id="IPR011990">
    <property type="entry name" value="TPR-like_helical_dom_sf"/>
</dbReference>
<dbReference type="PANTHER" id="PTHR45641:SF19">
    <property type="entry name" value="NEPHROCYSTIN-3"/>
    <property type="match status" value="1"/>
</dbReference>
<dbReference type="AlphaFoldDB" id="A0A7S4HZ19"/>
<dbReference type="PANTHER" id="PTHR45641">
    <property type="entry name" value="TETRATRICOPEPTIDE REPEAT PROTEIN (AFU_ORTHOLOGUE AFUA_6G03870)"/>
    <property type="match status" value="1"/>
</dbReference>
<name>A0A7S4HZ19_9STRA</name>
<feature type="repeat" description="TPR" evidence="3">
    <location>
        <begin position="234"/>
        <end position="267"/>
    </location>
</feature>
<feature type="compositionally biased region" description="Gly residues" evidence="4">
    <location>
        <begin position="818"/>
        <end position="827"/>
    </location>
</feature>
<dbReference type="PROSITE" id="PS50005">
    <property type="entry name" value="TPR"/>
    <property type="match status" value="1"/>
</dbReference>
<keyword evidence="2 3" id="KW-0802">TPR repeat</keyword>
<organism evidence="5">
    <name type="scientific">Odontella aurita</name>
    <dbReference type="NCBI Taxonomy" id="265563"/>
    <lineage>
        <taxon>Eukaryota</taxon>
        <taxon>Sar</taxon>
        <taxon>Stramenopiles</taxon>
        <taxon>Ochrophyta</taxon>
        <taxon>Bacillariophyta</taxon>
        <taxon>Mediophyceae</taxon>
        <taxon>Biddulphiophycidae</taxon>
        <taxon>Eupodiscales</taxon>
        <taxon>Odontellaceae</taxon>
        <taxon>Odontella</taxon>
    </lineage>
</organism>
<evidence type="ECO:0000313" key="5">
    <source>
        <dbReference type="EMBL" id="CAE2213747.1"/>
    </source>
</evidence>
<feature type="region of interest" description="Disordered" evidence="4">
    <location>
        <begin position="724"/>
        <end position="754"/>
    </location>
</feature>
<feature type="compositionally biased region" description="Basic and acidic residues" evidence="4">
    <location>
        <begin position="675"/>
        <end position="689"/>
    </location>
</feature>
<dbReference type="Gene3D" id="1.25.40.10">
    <property type="entry name" value="Tetratricopeptide repeat domain"/>
    <property type="match status" value="4"/>
</dbReference>
<dbReference type="SMART" id="SM00028">
    <property type="entry name" value="TPR"/>
    <property type="match status" value="7"/>
</dbReference>
<protein>
    <recommendedName>
        <fullName evidence="6">MalT-like TPR region domain-containing protein</fullName>
    </recommendedName>
</protein>
<dbReference type="InterPro" id="IPR019734">
    <property type="entry name" value="TPR_rpt"/>
</dbReference>
<feature type="region of interest" description="Disordered" evidence="4">
    <location>
        <begin position="808"/>
        <end position="827"/>
    </location>
</feature>
<dbReference type="SUPFAM" id="SSF48452">
    <property type="entry name" value="TPR-like"/>
    <property type="match status" value="2"/>
</dbReference>
<feature type="region of interest" description="Disordered" evidence="4">
    <location>
        <begin position="544"/>
        <end position="700"/>
    </location>
</feature>
<dbReference type="Pfam" id="PF13374">
    <property type="entry name" value="TPR_10"/>
    <property type="match status" value="2"/>
</dbReference>
<evidence type="ECO:0000256" key="1">
    <source>
        <dbReference type="ARBA" id="ARBA00022737"/>
    </source>
</evidence>
<gene>
    <name evidence="5" type="ORF">OAUR00152_LOCUS5601</name>
</gene>
<evidence type="ECO:0000256" key="4">
    <source>
        <dbReference type="SAM" id="MobiDB-lite"/>
    </source>
</evidence>
<accession>A0A7S4HZ19</accession>
<feature type="compositionally biased region" description="Basic residues" evidence="4">
    <location>
        <begin position="658"/>
        <end position="674"/>
    </location>
</feature>
<reference evidence="5" key="1">
    <citation type="submission" date="2021-01" db="EMBL/GenBank/DDBJ databases">
        <authorList>
            <person name="Corre E."/>
            <person name="Pelletier E."/>
            <person name="Niang G."/>
            <person name="Scheremetjew M."/>
            <person name="Finn R."/>
            <person name="Kale V."/>
            <person name="Holt S."/>
            <person name="Cochrane G."/>
            <person name="Meng A."/>
            <person name="Brown T."/>
            <person name="Cohen L."/>
        </authorList>
    </citation>
    <scope>NUCLEOTIDE SEQUENCE</scope>
    <source>
        <strain evidence="5">Isolate 1302-5</strain>
    </source>
</reference>
<feature type="compositionally biased region" description="Basic and acidic residues" evidence="4">
    <location>
        <begin position="560"/>
        <end position="575"/>
    </location>
</feature>